<dbReference type="InterPro" id="IPR006659">
    <property type="entry name" value="Arsenate_reductase"/>
</dbReference>
<dbReference type="PANTHER" id="PTHR30041:SF4">
    <property type="entry name" value="ARSENATE REDUCTASE"/>
    <property type="match status" value="1"/>
</dbReference>
<comment type="similarity">
    <text evidence="1 3 4">Belongs to the ArsC family.</text>
</comment>
<dbReference type="RefSeq" id="WP_089887164.1">
    <property type="nucleotide sequence ID" value="NZ_CALJFH010000018.1"/>
</dbReference>
<accession>A0A1H3H5X8</accession>
<dbReference type="NCBIfam" id="TIGR00014">
    <property type="entry name" value="arsC"/>
    <property type="match status" value="1"/>
</dbReference>
<gene>
    <name evidence="5" type="ORF">SAMN05444486_101234</name>
</gene>
<dbReference type="PROSITE" id="PS51353">
    <property type="entry name" value="ARSC"/>
    <property type="match status" value="1"/>
</dbReference>
<evidence type="ECO:0000256" key="4">
    <source>
        <dbReference type="RuleBase" id="RU362029"/>
    </source>
</evidence>
<proteinExistence type="inferred from homology"/>
<dbReference type="CDD" id="cd03034">
    <property type="entry name" value="ArsC_ArsC"/>
    <property type="match status" value="1"/>
</dbReference>
<comment type="catalytic activity">
    <reaction evidence="4">
        <text>[glutaredoxin]-dithiol + arsenate + glutathione + H(+) = glutathionyl-S-S-[glutaredoxin] + arsenite + H2O</text>
        <dbReference type="Rhea" id="RHEA:22016"/>
        <dbReference type="Rhea" id="RHEA-COMP:10729"/>
        <dbReference type="Rhea" id="RHEA-COMP:17668"/>
        <dbReference type="ChEBI" id="CHEBI:15377"/>
        <dbReference type="ChEBI" id="CHEBI:15378"/>
        <dbReference type="ChEBI" id="CHEBI:29242"/>
        <dbReference type="ChEBI" id="CHEBI:29950"/>
        <dbReference type="ChEBI" id="CHEBI:48597"/>
        <dbReference type="ChEBI" id="CHEBI:57925"/>
        <dbReference type="ChEBI" id="CHEBI:146199"/>
        <dbReference type="EC" id="1.20.4.1"/>
    </reaction>
</comment>
<sequence>MDLTIWHNPRCSKSRQTLALIEAQDPTVRLYLTDAPREAELRAAAKALGVAPIKMMRTGESEFKAESLSQDSSEDALFAAMARIPKLIERPIVFAGEKAVIGRPPEAVLSLL</sequence>
<dbReference type="STRING" id="576131.SAMN05444486_101234"/>
<dbReference type="OrthoDB" id="9790554at2"/>
<dbReference type="GO" id="GO:0008794">
    <property type="term" value="F:arsenate reductase (glutaredoxin) activity"/>
    <property type="evidence" value="ECO:0007669"/>
    <property type="project" value="UniProtKB-UniRule"/>
</dbReference>
<dbReference type="InterPro" id="IPR036249">
    <property type="entry name" value="Thioredoxin-like_sf"/>
</dbReference>
<keyword evidence="2 4" id="KW-0560">Oxidoreductase</keyword>
<evidence type="ECO:0000256" key="1">
    <source>
        <dbReference type="ARBA" id="ARBA00007198"/>
    </source>
</evidence>
<dbReference type="GeneID" id="78123041"/>
<protein>
    <recommendedName>
        <fullName evidence="4">Arsenate reductase</fullName>
        <ecNumber evidence="4">1.20.4.1</ecNumber>
    </recommendedName>
</protein>
<organism evidence="5 6">
    <name type="scientific">Lentibacter algarum</name>
    <dbReference type="NCBI Taxonomy" id="576131"/>
    <lineage>
        <taxon>Bacteria</taxon>
        <taxon>Pseudomonadati</taxon>
        <taxon>Pseudomonadota</taxon>
        <taxon>Alphaproteobacteria</taxon>
        <taxon>Rhodobacterales</taxon>
        <taxon>Roseobacteraceae</taxon>
        <taxon>Lentibacter</taxon>
    </lineage>
</organism>
<dbReference type="Gene3D" id="3.40.30.10">
    <property type="entry name" value="Glutaredoxin"/>
    <property type="match status" value="1"/>
</dbReference>
<dbReference type="SUPFAM" id="SSF52833">
    <property type="entry name" value="Thioredoxin-like"/>
    <property type="match status" value="1"/>
</dbReference>
<name>A0A1H3H5X8_9RHOB</name>
<dbReference type="Pfam" id="PF03960">
    <property type="entry name" value="ArsC"/>
    <property type="match status" value="1"/>
</dbReference>
<evidence type="ECO:0000313" key="6">
    <source>
        <dbReference type="Proteomes" id="UP000199026"/>
    </source>
</evidence>
<reference evidence="5 6" key="1">
    <citation type="submission" date="2016-10" db="EMBL/GenBank/DDBJ databases">
        <authorList>
            <person name="de Groot N.N."/>
        </authorList>
    </citation>
    <scope>NUCLEOTIDE SEQUENCE [LARGE SCALE GENOMIC DNA]</scope>
    <source>
        <strain evidence="5 6">DSM 24677</strain>
    </source>
</reference>
<dbReference type="InterPro" id="IPR006660">
    <property type="entry name" value="Arsenate_reductase-like"/>
</dbReference>
<evidence type="ECO:0000256" key="2">
    <source>
        <dbReference type="ARBA" id="ARBA00023002"/>
    </source>
</evidence>
<dbReference type="EC" id="1.20.4.1" evidence="4"/>
<dbReference type="AlphaFoldDB" id="A0A1H3H5X8"/>
<dbReference type="Proteomes" id="UP000199026">
    <property type="component" value="Unassembled WGS sequence"/>
</dbReference>
<dbReference type="EMBL" id="FNPR01000001">
    <property type="protein sequence ID" value="SDY10896.1"/>
    <property type="molecule type" value="Genomic_DNA"/>
</dbReference>
<keyword evidence="6" id="KW-1185">Reference proteome</keyword>
<evidence type="ECO:0000256" key="3">
    <source>
        <dbReference type="PROSITE-ProRule" id="PRU01282"/>
    </source>
</evidence>
<evidence type="ECO:0000313" key="5">
    <source>
        <dbReference type="EMBL" id="SDY10896.1"/>
    </source>
</evidence>
<dbReference type="PANTHER" id="PTHR30041">
    <property type="entry name" value="ARSENATE REDUCTASE"/>
    <property type="match status" value="1"/>
</dbReference>